<keyword evidence="1" id="KW-1133">Transmembrane helix</keyword>
<feature type="transmembrane region" description="Helical" evidence="1">
    <location>
        <begin position="6"/>
        <end position="24"/>
    </location>
</feature>
<evidence type="ECO:0000313" key="3">
    <source>
        <dbReference type="Proteomes" id="UP000554004"/>
    </source>
</evidence>
<evidence type="ECO:0000313" key="2">
    <source>
        <dbReference type="EMBL" id="NLE31228.1"/>
    </source>
</evidence>
<organism evidence="2 3">
    <name type="scientific">Candidatus Dojkabacteria bacterium</name>
    <dbReference type="NCBI Taxonomy" id="2099670"/>
    <lineage>
        <taxon>Bacteria</taxon>
        <taxon>Candidatus Dojkabacteria</taxon>
    </lineage>
</organism>
<sequence length="247" mass="27870">MKKKLIYVLCALLVLSGVFIYIFLNKDKDTSNEKIAKNDPEIEKLVGISQAEMSSFVFVTQESESNHILNINLTPFLNFIVEQKEIESFKILNFKGINSRSEVVLIPPTDLSLDTVSRTFLFTTQDSITQQDIQASADSFVYSVLSTASKFNEINSKGVLTPYFGVIIKDIGRVNYKEIIDRDGSFDGGKYLEYSKVALEALDTEIQFDINIEFTDGEKYNKRFQGTLKGESFATETSPMITLQVVE</sequence>
<evidence type="ECO:0000256" key="1">
    <source>
        <dbReference type="SAM" id="Phobius"/>
    </source>
</evidence>
<name>A0A847EUM9_9BACT</name>
<accession>A0A847EUM9</accession>
<dbReference type="EMBL" id="JAAZAL010000109">
    <property type="protein sequence ID" value="NLE31228.1"/>
    <property type="molecule type" value="Genomic_DNA"/>
</dbReference>
<keyword evidence="1" id="KW-0472">Membrane</keyword>
<proteinExistence type="predicted"/>
<reference evidence="2 3" key="1">
    <citation type="journal article" date="2020" name="Biotechnol. Biofuels">
        <title>New insights from the biogas microbiome by comprehensive genome-resolved metagenomics of nearly 1600 species originating from multiple anaerobic digesters.</title>
        <authorList>
            <person name="Campanaro S."/>
            <person name="Treu L."/>
            <person name="Rodriguez-R L.M."/>
            <person name="Kovalovszki A."/>
            <person name="Ziels R.M."/>
            <person name="Maus I."/>
            <person name="Zhu X."/>
            <person name="Kougias P.G."/>
            <person name="Basile A."/>
            <person name="Luo G."/>
            <person name="Schluter A."/>
            <person name="Konstantinidis K.T."/>
            <person name="Angelidaki I."/>
        </authorList>
    </citation>
    <scope>NUCLEOTIDE SEQUENCE [LARGE SCALE GENOMIC DNA]</scope>
    <source>
        <strain evidence="2">AS06rmzACSIP_421</strain>
    </source>
</reference>
<keyword evidence="1" id="KW-0812">Transmembrane</keyword>
<comment type="caution">
    <text evidence="2">The sequence shown here is derived from an EMBL/GenBank/DDBJ whole genome shotgun (WGS) entry which is preliminary data.</text>
</comment>
<dbReference type="AlphaFoldDB" id="A0A847EUM9"/>
<dbReference type="Proteomes" id="UP000554004">
    <property type="component" value="Unassembled WGS sequence"/>
</dbReference>
<protein>
    <submittedName>
        <fullName evidence="2">Uncharacterized protein</fullName>
    </submittedName>
</protein>
<gene>
    <name evidence="2" type="ORF">GX618_03060</name>
</gene>